<dbReference type="Proteomes" id="UP001206483">
    <property type="component" value="Unassembled WGS sequence"/>
</dbReference>
<dbReference type="RefSeq" id="WP_253797832.1">
    <property type="nucleotide sequence ID" value="NZ_BAAAUB010000072.1"/>
</dbReference>
<protein>
    <recommendedName>
        <fullName evidence="4">DUF3040 family protein</fullName>
    </recommendedName>
</protein>
<comment type="caution">
    <text evidence="2">The sequence shown here is derived from an EMBL/GenBank/DDBJ whole genome shotgun (WGS) entry which is preliminary data.</text>
</comment>
<keyword evidence="1" id="KW-0812">Transmembrane</keyword>
<keyword evidence="1" id="KW-0472">Membrane</keyword>
<accession>A0ABT1IXW1</accession>
<reference evidence="2 3" key="1">
    <citation type="submission" date="2022-06" db="EMBL/GenBank/DDBJ databases">
        <title>Sequencing the genomes of 1000 actinobacteria strains.</title>
        <authorList>
            <person name="Klenk H.-P."/>
        </authorList>
    </citation>
    <scope>NUCLEOTIDE SEQUENCE [LARGE SCALE GENOMIC DNA]</scope>
    <source>
        <strain evidence="2 3">DSM 41656</strain>
    </source>
</reference>
<name>A0ABT1IXW1_9ACTN</name>
<evidence type="ECO:0000313" key="3">
    <source>
        <dbReference type="Proteomes" id="UP001206483"/>
    </source>
</evidence>
<dbReference type="EMBL" id="JAMZDX010000003">
    <property type="protein sequence ID" value="MCP2309998.1"/>
    <property type="molecule type" value="Genomic_DNA"/>
</dbReference>
<organism evidence="2 3">
    <name type="scientific">Kitasatospora paracochleata</name>
    <dbReference type="NCBI Taxonomy" id="58354"/>
    <lineage>
        <taxon>Bacteria</taxon>
        <taxon>Bacillati</taxon>
        <taxon>Actinomycetota</taxon>
        <taxon>Actinomycetes</taxon>
        <taxon>Kitasatosporales</taxon>
        <taxon>Streptomycetaceae</taxon>
        <taxon>Kitasatospora</taxon>
    </lineage>
</organism>
<gene>
    <name evidence="2" type="ORF">FHR36_003131</name>
</gene>
<keyword evidence="3" id="KW-1185">Reference proteome</keyword>
<evidence type="ECO:0000256" key="1">
    <source>
        <dbReference type="SAM" id="Phobius"/>
    </source>
</evidence>
<sequence>MDTRKDDLRHDLNAALQARKDLGKEYEAELVDSFIARLESRLDAPLPQAPAPAADKVRNRRFTVQILSLVMGIPLTAIAAESAQLAGLVVCWAGIVGINVAGALADRLPQRRGGGWG</sequence>
<evidence type="ECO:0008006" key="4">
    <source>
        <dbReference type="Google" id="ProtNLM"/>
    </source>
</evidence>
<evidence type="ECO:0000313" key="2">
    <source>
        <dbReference type="EMBL" id="MCP2309998.1"/>
    </source>
</evidence>
<feature type="transmembrane region" description="Helical" evidence="1">
    <location>
        <begin position="86"/>
        <end position="105"/>
    </location>
</feature>
<feature type="transmembrane region" description="Helical" evidence="1">
    <location>
        <begin position="62"/>
        <end position="80"/>
    </location>
</feature>
<keyword evidence="1" id="KW-1133">Transmembrane helix</keyword>
<proteinExistence type="predicted"/>